<dbReference type="EMBL" id="CDMY01000384">
    <property type="protein sequence ID" value="CEM08127.1"/>
    <property type="molecule type" value="Genomic_DNA"/>
</dbReference>
<evidence type="ECO:0000313" key="2">
    <source>
        <dbReference type="Proteomes" id="UP000041254"/>
    </source>
</evidence>
<dbReference type="AlphaFoldDB" id="A0A0G4F6S7"/>
<dbReference type="VEuPathDB" id="CryptoDB:Vbra_5754"/>
<name>A0A0G4F6S7_VITBC</name>
<accession>A0A0G4F6S7</accession>
<dbReference type="Gene3D" id="2.60.60.30">
    <property type="entry name" value="sav2460 like domains"/>
    <property type="match status" value="1"/>
</dbReference>
<evidence type="ECO:0000313" key="1">
    <source>
        <dbReference type="EMBL" id="CEM08127.1"/>
    </source>
</evidence>
<sequence length="168" mass="18913">MGVSALTCCCRRWQPQQTHRFFHLFVRTKSINSACLLTFAHRCSCDTLAFHPPASSAADFAKSSASLLSARRIHSKIDASSKPQASGDSLDEWDARFDRLLEKKEGYAVGRGIKRLSFGLSWEWNRGREIDVDVQCLAVDASGRIIDACYYNNMNASKKWRAESQFIS</sequence>
<gene>
    <name evidence="1" type="ORF">Vbra_5754</name>
</gene>
<organism evidence="1 2">
    <name type="scientific">Vitrella brassicaformis (strain CCMP3155)</name>
    <dbReference type="NCBI Taxonomy" id="1169540"/>
    <lineage>
        <taxon>Eukaryota</taxon>
        <taxon>Sar</taxon>
        <taxon>Alveolata</taxon>
        <taxon>Colpodellida</taxon>
        <taxon>Vitrellaceae</taxon>
        <taxon>Vitrella</taxon>
    </lineage>
</organism>
<protein>
    <submittedName>
        <fullName evidence="1">Uncharacterized protein</fullName>
    </submittedName>
</protein>
<proteinExistence type="predicted"/>
<keyword evidence="2" id="KW-1185">Reference proteome</keyword>
<dbReference type="Proteomes" id="UP000041254">
    <property type="component" value="Unassembled WGS sequence"/>
</dbReference>
<reference evidence="1 2" key="1">
    <citation type="submission" date="2014-11" db="EMBL/GenBank/DDBJ databases">
        <authorList>
            <person name="Zhu J."/>
            <person name="Qi W."/>
            <person name="Song R."/>
        </authorList>
    </citation>
    <scope>NUCLEOTIDE SEQUENCE [LARGE SCALE GENOMIC DNA]</scope>
</reference>
<dbReference type="InParanoid" id="A0A0G4F6S7"/>